<evidence type="ECO:0000256" key="5">
    <source>
        <dbReference type="ARBA" id="ARBA00022833"/>
    </source>
</evidence>
<gene>
    <name evidence="7" type="ORF">D9757_010102</name>
</gene>
<evidence type="ECO:0000256" key="4">
    <source>
        <dbReference type="ARBA" id="ARBA00022801"/>
    </source>
</evidence>
<dbReference type="InterPro" id="IPR024079">
    <property type="entry name" value="MetalloPept_cat_dom_sf"/>
</dbReference>
<dbReference type="SUPFAM" id="SSF55486">
    <property type="entry name" value="Metalloproteases ('zincins'), catalytic domain"/>
    <property type="match status" value="1"/>
</dbReference>
<keyword evidence="5" id="KW-0862">Zinc</keyword>
<name>A0A8H5GLU2_9AGAR</name>
<evidence type="ECO:0000256" key="3">
    <source>
        <dbReference type="ARBA" id="ARBA00022723"/>
    </source>
</evidence>
<proteinExistence type="predicted"/>
<dbReference type="EMBL" id="JAACJN010000143">
    <property type="protein sequence ID" value="KAF5367332.1"/>
    <property type="molecule type" value="Genomic_DNA"/>
</dbReference>
<evidence type="ECO:0000256" key="2">
    <source>
        <dbReference type="ARBA" id="ARBA00022670"/>
    </source>
</evidence>
<comment type="caution">
    <text evidence="7">The sequence shown here is derived from an EMBL/GenBank/DDBJ whole genome shotgun (WGS) entry which is preliminary data.</text>
</comment>
<dbReference type="Gene3D" id="3.40.390.10">
    <property type="entry name" value="Collagenase (Catalytic Domain)"/>
    <property type="match status" value="1"/>
</dbReference>
<dbReference type="OrthoDB" id="2365600at2759"/>
<keyword evidence="2" id="KW-0645">Protease</keyword>
<comment type="cofactor">
    <cofactor evidence="1">
        <name>Zn(2+)</name>
        <dbReference type="ChEBI" id="CHEBI:29105"/>
    </cofactor>
</comment>
<dbReference type="AlphaFoldDB" id="A0A8H5GLU2"/>
<dbReference type="GO" id="GO:0008237">
    <property type="term" value="F:metallopeptidase activity"/>
    <property type="evidence" value="ECO:0007669"/>
    <property type="project" value="UniProtKB-KW"/>
</dbReference>
<accession>A0A8H5GLU2</accession>
<evidence type="ECO:0000313" key="7">
    <source>
        <dbReference type="EMBL" id="KAF5367332.1"/>
    </source>
</evidence>
<dbReference type="GO" id="GO:0006508">
    <property type="term" value="P:proteolysis"/>
    <property type="evidence" value="ECO:0007669"/>
    <property type="project" value="UniProtKB-KW"/>
</dbReference>
<keyword evidence="8" id="KW-1185">Reference proteome</keyword>
<reference evidence="7 8" key="1">
    <citation type="journal article" date="2020" name="ISME J.">
        <title>Uncovering the hidden diversity of litter-decomposition mechanisms in mushroom-forming fungi.</title>
        <authorList>
            <person name="Floudas D."/>
            <person name="Bentzer J."/>
            <person name="Ahren D."/>
            <person name="Johansson T."/>
            <person name="Persson P."/>
            <person name="Tunlid A."/>
        </authorList>
    </citation>
    <scope>NUCLEOTIDE SEQUENCE [LARGE SCALE GENOMIC DNA]</scope>
    <source>
        <strain evidence="7 8">CBS 406.79</strain>
    </source>
</reference>
<evidence type="ECO:0000256" key="6">
    <source>
        <dbReference type="ARBA" id="ARBA00023049"/>
    </source>
</evidence>
<keyword evidence="6" id="KW-0482">Metalloprotease</keyword>
<keyword evidence="4" id="KW-0378">Hydrolase</keyword>
<dbReference type="InterPro" id="IPR012962">
    <property type="entry name" value="Pept_M54_archaemetzincn"/>
</dbReference>
<dbReference type="CDD" id="cd11375">
    <property type="entry name" value="Peptidase_M54"/>
    <property type="match status" value="1"/>
</dbReference>
<evidence type="ECO:0000313" key="8">
    <source>
        <dbReference type="Proteomes" id="UP000518752"/>
    </source>
</evidence>
<sequence>MIPTATTKVCDHAKLTLEPSSYAAQAGFTWPSEEKRAAAATPQGRTSSTLSAPTITAFPAPLVLPEDELALDPKYPVQSLRSWIRLKDRNHVSKDRGTIYVIEPPSVDPKAKDIQSWIRPANLTASSEHEAPKTQEVIDYLAAFYHGMSVKKLPVQLAYTTWEDKKARRGSPSGYIGLNIGSECVRIRARVSKNTGIMFQKQLNLDDLLDAAISLLPSDAYALLLLVSHDIYESDDDDFACGRAYGGSRVAVVSMARYNPILDEEHNVDGEHAWPASHCEEFIRSCASEPPKKRKKQMKNSPMENGDCFGPMYAALKACCDLPLLPSDPSPSGLWLARVCRTASHELGHCFGIDHCAYYACSMQGTASLGEDARQPPYICPVDLAKVLRACNTTAELRYRALLEYCERYQDVRHFRAFAGWIREILFTQYAVPN</sequence>
<dbReference type="Proteomes" id="UP000518752">
    <property type="component" value="Unassembled WGS sequence"/>
</dbReference>
<dbReference type="Pfam" id="PF07998">
    <property type="entry name" value="Peptidase_M54"/>
    <property type="match status" value="1"/>
</dbReference>
<evidence type="ECO:0008006" key="9">
    <source>
        <dbReference type="Google" id="ProtNLM"/>
    </source>
</evidence>
<protein>
    <recommendedName>
        <fullName evidence="9">Metalloprotease</fullName>
    </recommendedName>
</protein>
<dbReference type="PANTHER" id="PTHR15910:SF1">
    <property type="entry name" value="ARCHAEMETZINCIN-2"/>
    <property type="match status" value="1"/>
</dbReference>
<dbReference type="GO" id="GO:0046872">
    <property type="term" value="F:metal ion binding"/>
    <property type="evidence" value="ECO:0007669"/>
    <property type="project" value="UniProtKB-KW"/>
</dbReference>
<keyword evidence="3" id="KW-0479">Metal-binding</keyword>
<dbReference type="PANTHER" id="PTHR15910">
    <property type="entry name" value="ARCHAEMETZINCIN"/>
    <property type="match status" value="1"/>
</dbReference>
<organism evidence="7 8">
    <name type="scientific">Collybiopsis confluens</name>
    <dbReference type="NCBI Taxonomy" id="2823264"/>
    <lineage>
        <taxon>Eukaryota</taxon>
        <taxon>Fungi</taxon>
        <taxon>Dikarya</taxon>
        <taxon>Basidiomycota</taxon>
        <taxon>Agaricomycotina</taxon>
        <taxon>Agaricomycetes</taxon>
        <taxon>Agaricomycetidae</taxon>
        <taxon>Agaricales</taxon>
        <taxon>Marasmiineae</taxon>
        <taxon>Omphalotaceae</taxon>
        <taxon>Collybiopsis</taxon>
    </lineage>
</organism>
<evidence type="ECO:0000256" key="1">
    <source>
        <dbReference type="ARBA" id="ARBA00001947"/>
    </source>
</evidence>